<keyword evidence="5" id="KW-1185">Reference proteome</keyword>
<dbReference type="SUPFAM" id="SSF52266">
    <property type="entry name" value="SGNH hydrolase"/>
    <property type="match status" value="1"/>
</dbReference>
<feature type="transmembrane region" description="Helical" evidence="1">
    <location>
        <begin position="166"/>
        <end position="183"/>
    </location>
</feature>
<dbReference type="InterPro" id="IPR002656">
    <property type="entry name" value="Acyl_transf_3_dom"/>
</dbReference>
<feature type="domain" description="SGNH" evidence="3">
    <location>
        <begin position="384"/>
        <end position="626"/>
    </location>
</feature>
<feature type="transmembrane region" description="Helical" evidence="1">
    <location>
        <begin position="130"/>
        <end position="154"/>
    </location>
</feature>
<dbReference type="PANTHER" id="PTHR23028:SF53">
    <property type="entry name" value="ACYL_TRANSF_3 DOMAIN-CONTAINING PROTEIN"/>
    <property type="match status" value="1"/>
</dbReference>
<feature type="transmembrane region" description="Helical" evidence="1">
    <location>
        <begin position="303"/>
        <end position="321"/>
    </location>
</feature>
<feature type="transmembrane region" description="Helical" evidence="1">
    <location>
        <begin position="242"/>
        <end position="260"/>
    </location>
</feature>
<organism evidence="4 5">
    <name type="scientific">Alteromonas aquimaris</name>
    <dbReference type="NCBI Taxonomy" id="2998417"/>
    <lineage>
        <taxon>Bacteria</taxon>
        <taxon>Pseudomonadati</taxon>
        <taxon>Pseudomonadota</taxon>
        <taxon>Gammaproteobacteria</taxon>
        <taxon>Alteromonadales</taxon>
        <taxon>Alteromonadaceae</taxon>
        <taxon>Alteromonas/Salinimonas group</taxon>
        <taxon>Alteromonas</taxon>
    </lineage>
</organism>
<feature type="transmembrane region" description="Helical" evidence="1">
    <location>
        <begin position="7"/>
        <end position="24"/>
    </location>
</feature>
<feature type="transmembrane region" description="Helical" evidence="1">
    <location>
        <begin position="341"/>
        <end position="361"/>
    </location>
</feature>
<dbReference type="Pfam" id="PF01757">
    <property type="entry name" value="Acyl_transf_3"/>
    <property type="match status" value="1"/>
</dbReference>
<feature type="transmembrane region" description="Helical" evidence="1">
    <location>
        <begin position="72"/>
        <end position="91"/>
    </location>
</feature>
<accession>A0ABT3P9U5</accession>
<dbReference type="PANTHER" id="PTHR23028">
    <property type="entry name" value="ACETYLTRANSFERASE"/>
    <property type="match status" value="1"/>
</dbReference>
<dbReference type="InterPro" id="IPR050879">
    <property type="entry name" value="Acyltransferase_3"/>
</dbReference>
<reference evidence="4" key="1">
    <citation type="submission" date="2022-11" db="EMBL/GenBank/DDBJ databases">
        <title>Alteromonas sp. nov., isolated from sea water of the Qingdao.</title>
        <authorList>
            <person name="Wang Q."/>
        </authorList>
    </citation>
    <scope>NUCLEOTIDE SEQUENCE</scope>
    <source>
        <strain evidence="4">ASW11-7</strain>
    </source>
</reference>
<keyword evidence="1" id="KW-0472">Membrane</keyword>
<dbReference type="Pfam" id="PF19040">
    <property type="entry name" value="SGNH"/>
    <property type="match status" value="1"/>
</dbReference>
<protein>
    <submittedName>
        <fullName evidence="4">Acyltransferase</fullName>
    </submittedName>
</protein>
<evidence type="ECO:0000313" key="4">
    <source>
        <dbReference type="EMBL" id="MCW8109547.1"/>
    </source>
</evidence>
<dbReference type="Proteomes" id="UP001142810">
    <property type="component" value="Unassembled WGS sequence"/>
</dbReference>
<keyword evidence="1" id="KW-1133">Transmembrane helix</keyword>
<proteinExistence type="predicted"/>
<dbReference type="EMBL" id="JAPFRD010000011">
    <property type="protein sequence ID" value="MCW8109547.1"/>
    <property type="molecule type" value="Genomic_DNA"/>
</dbReference>
<feature type="domain" description="Acyltransferase 3" evidence="2">
    <location>
        <begin position="5"/>
        <end position="316"/>
    </location>
</feature>
<evidence type="ECO:0000259" key="2">
    <source>
        <dbReference type="Pfam" id="PF01757"/>
    </source>
</evidence>
<feature type="transmembrane region" description="Helical" evidence="1">
    <location>
        <begin position="30"/>
        <end position="51"/>
    </location>
</feature>
<keyword evidence="4" id="KW-0012">Acyltransferase</keyword>
<keyword evidence="4" id="KW-0808">Transferase</keyword>
<feature type="transmembrane region" description="Helical" evidence="1">
    <location>
        <begin position="281"/>
        <end position="297"/>
    </location>
</feature>
<gene>
    <name evidence="4" type="ORF">OPS25_13635</name>
</gene>
<feature type="transmembrane region" description="Helical" evidence="1">
    <location>
        <begin position="220"/>
        <end position="236"/>
    </location>
</feature>
<name>A0ABT3P9U5_9ALTE</name>
<evidence type="ECO:0000313" key="5">
    <source>
        <dbReference type="Proteomes" id="UP001142810"/>
    </source>
</evidence>
<evidence type="ECO:0000256" key="1">
    <source>
        <dbReference type="SAM" id="Phobius"/>
    </source>
</evidence>
<dbReference type="RefSeq" id="WP_265618332.1">
    <property type="nucleotide sequence ID" value="NZ_JAPFRD010000011.1"/>
</dbReference>
<feature type="transmembrane region" description="Helical" evidence="1">
    <location>
        <begin position="189"/>
        <end position="208"/>
    </location>
</feature>
<dbReference type="InterPro" id="IPR043968">
    <property type="entry name" value="SGNH"/>
</dbReference>
<evidence type="ECO:0000259" key="3">
    <source>
        <dbReference type="Pfam" id="PF19040"/>
    </source>
</evidence>
<sequence length="638" mass="72703">MNFRYDINGLRAIAVIAVVIFHFAPALLPGGFAGVDVFFVISGFLMTSIIFRGMEKDTFSLTKFYIARANRIIPALALLCAVLMIFGWFYLLPTAYTALGKHAAGSVTFISNFMYWLESGYFDSSSHSKWLLHTWSLAVEWQFYIFYPLILLALKPILSFERLKQLVVLLTLVFFIFSVYSSYQWPNASYFLISARAWELTIGGVVALYAKPLSHSSARWVNYAGLICIAMGYAIVDSKMAWPGYAALLPVGGTMLVIWANVQSTFLTNNRIFQAVGRWSYSIYLWHWPIAVFGYQYEISHWWTIGIPLSILLGWLSFRYIEQFDWPSIRQFKHLWKAKPLWIAASLSAVGIVVLAQNGLISRFDPATIETIKTAQHSPYRDQCHLHEYKPPANSACDFVDKKAKWAVLGDSHSVELSYALAQRLKKHNEGLRQYSFSGCPPSLLQEIGMSKCTRWYQEAFADIQNDTNIEHVVMSHRFSWTLFGDHTETYPDVPPQENMERVNRILNSLDAAIIQLAKKKETVYVMLPVPEIRKELRTLLTQAHADSADMTQVKGTDTEYYERRNQVILEHFKNAEYPDNVVFINSRDAFCGRKACYAVDAGKSLYLDDNHPSVHGASILADMIMQKHLALLALKPL</sequence>
<keyword evidence="1" id="KW-0812">Transmembrane</keyword>
<comment type="caution">
    <text evidence="4">The sequence shown here is derived from an EMBL/GenBank/DDBJ whole genome shotgun (WGS) entry which is preliminary data.</text>
</comment>
<dbReference type="GO" id="GO:0016746">
    <property type="term" value="F:acyltransferase activity"/>
    <property type="evidence" value="ECO:0007669"/>
    <property type="project" value="UniProtKB-KW"/>
</dbReference>